<dbReference type="AlphaFoldDB" id="A0A9Q8T5Y6"/>
<keyword evidence="2" id="KW-1133">Transmembrane helix</keyword>
<feature type="compositionally biased region" description="Polar residues" evidence="1">
    <location>
        <begin position="317"/>
        <end position="326"/>
    </location>
</feature>
<dbReference type="EMBL" id="CP019480">
    <property type="protein sequence ID" value="UQC89757.1"/>
    <property type="molecule type" value="Genomic_DNA"/>
</dbReference>
<dbReference type="RefSeq" id="XP_049151358.1">
    <property type="nucleotide sequence ID" value="XM_049294212.1"/>
</dbReference>
<protein>
    <submittedName>
        <fullName evidence="3">Uncharacterized protein</fullName>
    </submittedName>
</protein>
<evidence type="ECO:0000313" key="3">
    <source>
        <dbReference type="EMBL" id="UQC89757.1"/>
    </source>
</evidence>
<dbReference type="Proteomes" id="UP000830671">
    <property type="component" value="Chromosome 8"/>
</dbReference>
<proteinExistence type="predicted"/>
<evidence type="ECO:0000256" key="2">
    <source>
        <dbReference type="SAM" id="Phobius"/>
    </source>
</evidence>
<keyword evidence="2" id="KW-0812">Transmembrane</keyword>
<name>A0A9Q8T5Y6_9PEZI</name>
<accession>A0A9Q8T5Y6</accession>
<feature type="region of interest" description="Disordered" evidence="1">
    <location>
        <begin position="211"/>
        <end position="232"/>
    </location>
</feature>
<organism evidence="3 4">
    <name type="scientific">Colletotrichum lupini</name>
    <dbReference type="NCBI Taxonomy" id="145971"/>
    <lineage>
        <taxon>Eukaryota</taxon>
        <taxon>Fungi</taxon>
        <taxon>Dikarya</taxon>
        <taxon>Ascomycota</taxon>
        <taxon>Pezizomycotina</taxon>
        <taxon>Sordariomycetes</taxon>
        <taxon>Hypocreomycetidae</taxon>
        <taxon>Glomerellales</taxon>
        <taxon>Glomerellaceae</taxon>
        <taxon>Colletotrichum</taxon>
        <taxon>Colletotrichum acutatum species complex</taxon>
    </lineage>
</organism>
<feature type="transmembrane region" description="Helical" evidence="2">
    <location>
        <begin position="155"/>
        <end position="176"/>
    </location>
</feature>
<evidence type="ECO:0000313" key="4">
    <source>
        <dbReference type="Proteomes" id="UP000830671"/>
    </source>
</evidence>
<feature type="compositionally biased region" description="Low complexity" evidence="1">
    <location>
        <begin position="277"/>
        <end position="287"/>
    </location>
</feature>
<dbReference type="KEGG" id="clup:CLUP02_15288"/>
<feature type="region of interest" description="Disordered" evidence="1">
    <location>
        <begin position="48"/>
        <end position="72"/>
    </location>
</feature>
<feature type="transmembrane region" description="Helical" evidence="2">
    <location>
        <begin position="96"/>
        <end position="116"/>
    </location>
</feature>
<gene>
    <name evidence="3" type="ORF">CLUP02_15288</name>
</gene>
<feature type="region of interest" description="Disordered" evidence="1">
    <location>
        <begin position="246"/>
        <end position="326"/>
    </location>
</feature>
<sequence>MRNKSSQSCQVSQRGLSLYDAGRVRFPLTCFGTGTMSRTPFSHVQKLTRKGAHSNPPNQTNLILGGEEDPSHTESRVDKVAGVVFRGSLDDAPTGLFSLYGILYLTLLECGAIFTLSPPTSGPRSPALGKPWVMWWDHSNPETFFFPWYLCFSPGFWVVSLYHAHCLSFFFLLVFLSASRRERLFNLVEWHFAVSSDERVIVTECQRGRGVTVTPGPNRARDSDPVWGAGPVRGLQDRCGTDGVGADCGASRQQPDPKFWSNEDYCPVSSNRSSQPSLGGASCSLGSSKREAGSSGHQQPARMHGRTALHGKEKQNGSETGDAATTNAVTPAVRALQATRVHELQSRPIQLVASPFAKDIALPRRPCCHCMVEAHSEELLFNPPPKQALARITPSYMDRNLFLGTDWGSLPFYGSLNLRLRLSDIAALSM</sequence>
<reference evidence="3" key="1">
    <citation type="journal article" date="2021" name="Mol. Plant Microbe Interact.">
        <title>Complete Genome Sequence of the Plant-Pathogenic Fungus Colletotrichum lupini.</title>
        <authorList>
            <person name="Baroncelli R."/>
            <person name="Pensec F."/>
            <person name="Da Lio D."/>
            <person name="Boufleur T."/>
            <person name="Vicente I."/>
            <person name="Sarrocco S."/>
            <person name="Picot A."/>
            <person name="Baraldi E."/>
            <person name="Sukno S."/>
            <person name="Thon M."/>
            <person name="Le Floch G."/>
        </authorList>
    </citation>
    <scope>NUCLEOTIDE SEQUENCE</scope>
    <source>
        <strain evidence="3">IMI 504893</strain>
    </source>
</reference>
<dbReference type="GeneID" id="73349222"/>
<keyword evidence="2" id="KW-0472">Membrane</keyword>
<keyword evidence="4" id="KW-1185">Reference proteome</keyword>
<evidence type="ECO:0000256" key="1">
    <source>
        <dbReference type="SAM" id="MobiDB-lite"/>
    </source>
</evidence>